<dbReference type="InParanoid" id="A0A1X7UDT9"/>
<protein>
    <submittedName>
        <fullName evidence="1">Uncharacterized protein</fullName>
    </submittedName>
</protein>
<sequence>MLSSYQYSFKLSFILCHPFLLLEFFSIAASTSLLADDIALPGTLKDKGPSEL</sequence>
<organism evidence="1">
    <name type="scientific">Amphimedon queenslandica</name>
    <name type="common">Sponge</name>
    <dbReference type="NCBI Taxonomy" id="400682"/>
    <lineage>
        <taxon>Eukaryota</taxon>
        <taxon>Metazoa</taxon>
        <taxon>Porifera</taxon>
        <taxon>Demospongiae</taxon>
        <taxon>Heteroscleromorpha</taxon>
        <taxon>Haplosclerida</taxon>
        <taxon>Niphatidae</taxon>
        <taxon>Amphimedon</taxon>
    </lineage>
</organism>
<accession>A0A1X7UDT9</accession>
<dbReference type="AlphaFoldDB" id="A0A1X7UDT9"/>
<reference evidence="1" key="1">
    <citation type="submission" date="2017-05" db="UniProtKB">
        <authorList>
            <consortium name="EnsemblMetazoa"/>
        </authorList>
    </citation>
    <scope>IDENTIFICATION</scope>
</reference>
<name>A0A1X7UDT9_AMPQE</name>
<evidence type="ECO:0000313" key="1">
    <source>
        <dbReference type="EnsemblMetazoa" id="Aqu2.1.25638_001"/>
    </source>
</evidence>
<proteinExistence type="predicted"/>
<dbReference type="EnsemblMetazoa" id="Aqu2.1.25638_001">
    <property type="protein sequence ID" value="Aqu2.1.25638_001"/>
    <property type="gene ID" value="Aqu2.1.25638"/>
</dbReference>